<keyword evidence="1" id="KW-1133">Transmembrane helix</keyword>
<dbReference type="Proteomes" id="UP001597453">
    <property type="component" value="Unassembled WGS sequence"/>
</dbReference>
<accession>A0ABW5RKB7</accession>
<evidence type="ECO:0000313" key="3">
    <source>
        <dbReference type="Proteomes" id="UP001597453"/>
    </source>
</evidence>
<comment type="caution">
    <text evidence="2">The sequence shown here is derived from an EMBL/GenBank/DDBJ whole genome shotgun (WGS) entry which is preliminary data.</text>
</comment>
<dbReference type="EMBL" id="JBHUNF010000010">
    <property type="protein sequence ID" value="MFD2675527.1"/>
    <property type="molecule type" value="Genomic_DNA"/>
</dbReference>
<evidence type="ECO:0000313" key="2">
    <source>
        <dbReference type="EMBL" id="MFD2675527.1"/>
    </source>
</evidence>
<name>A0ABW5RKB7_9MICO</name>
<keyword evidence="1" id="KW-0812">Transmembrane</keyword>
<feature type="transmembrane region" description="Helical" evidence="1">
    <location>
        <begin position="82"/>
        <end position="104"/>
    </location>
</feature>
<feature type="transmembrane region" description="Helical" evidence="1">
    <location>
        <begin position="124"/>
        <end position="145"/>
    </location>
</feature>
<keyword evidence="1" id="KW-0472">Membrane</keyword>
<feature type="transmembrane region" description="Helical" evidence="1">
    <location>
        <begin position="12"/>
        <end position="33"/>
    </location>
</feature>
<organism evidence="2 3">
    <name type="scientific">Gulosibacter bifidus</name>
    <dbReference type="NCBI Taxonomy" id="272239"/>
    <lineage>
        <taxon>Bacteria</taxon>
        <taxon>Bacillati</taxon>
        <taxon>Actinomycetota</taxon>
        <taxon>Actinomycetes</taxon>
        <taxon>Micrococcales</taxon>
        <taxon>Microbacteriaceae</taxon>
        <taxon>Gulosibacter</taxon>
    </lineage>
</organism>
<protein>
    <submittedName>
        <fullName evidence="2">DUF2231 domain-containing protein</fullName>
    </submittedName>
</protein>
<reference evidence="3" key="1">
    <citation type="journal article" date="2019" name="Int. J. Syst. Evol. Microbiol.">
        <title>The Global Catalogue of Microorganisms (GCM) 10K type strain sequencing project: providing services to taxonomists for standard genome sequencing and annotation.</title>
        <authorList>
            <consortium name="The Broad Institute Genomics Platform"/>
            <consortium name="The Broad Institute Genome Sequencing Center for Infectious Disease"/>
            <person name="Wu L."/>
            <person name="Ma J."/>
        </authorList>
    </citation>
    <scope>NUCLEOTIDE SEQUENCE [LARGE SCALE GENOMIC DNA]</scope>
    <source>
        <strain evidence="3">TISTR 1511</strain>
    </source>
</reference>
<feature type="transmembrane region" description="Helical" evidence="1">
    <location>
        <begin position="39"/>
        <end position="57"/>
    </location>
</feature>
<evidence type="ECO:0000256" key="1">
    <source>
        <dbReference type="SAM" id="Phobius"/>
    </source>
</evidence>
<keyword evidence="3" id="KW-1185">Reference proteome</keyword>
<proteinExistence type="predicted"/>
<gene>
    <name evidence="2" type="ORF">ACFSUQ_09525</name>
</gene>
<dbReference type="RefSeq" id="WP_066059489.1">
    <property type="nucleotide sequence ID" value="NZ_JBHUNF010000010.1"/>
</dbReference>
<sequence length="158" mass="16816">METLSLPLHPLLVHAAVTAIPVAAIAAICFVLVPSWRWALRWPTTVVSIIAAVTLFVTRQTGEQLAAAGEEGERLIEIHQQWANFLTVSTIGLVGLVLLAWWILPVQSPLASGRGAVAGRYAKFHLVLVVLVILAAVATIVFTVLTGHSGAVAVWTGE</sequence>